<dbReference type="EMBL" id="CP074402">
    <property type="protein sequence ID" value="QVJ03043.1"/>
    <property type="molecule type" value="Genomic_DNA"/>
</dbReference>
<evidence type="ECO:0000256" key="1">
    <source>
        <dbReference type="SAM" id="Coils"/>
    </source>
</evidence>
<dbReference type="AlphaFoldDB" id="A0A975LD35"/>
<sequence>MRPTVTEARIKRHMRRLQRQADTATRNAAKAAHRAERHTIASHLRAMGVDEATAAGMTATLRKKATGGVKGFAKKNGSRRACVRYTRNQILGLLNGYKPRKAEFKIARTQLLALAA</sequence>
<protein>
    <submittedName>
        <fullName evidence="2">Uncharacterized protein</fullName>
    </submittedName>
</protein>
<evidence type="ECO:0000313" key="3">
    <source>
        <dbReference type="Proteomes" id="UP000682416"/>
    </source>
</evidence>
<dbReference type="Proteomes" id="UP000682416">
    <property type="component" value="Chromosome"/>
</dbReference>
<dbReference type="KEGG" id="nec:KGD82_13495"/>
<name>A0A975LD35_9ACTN</name>
<evidence type="ECO:0000313" key="2">
    <source>
        <dbReference type="EMBL" id="QVJ03043.1"/>
    </source>
</evidence>
<accession>A0A975LD35</accession>
<organism evidence="2 3">
    <name type="scientific">Nocardiopsis eucommiae</name>
    <dbReference type="NCBI Taxonomy" id="2831970"/>
    <lineage>
        <taxon>Bacteria</taxon>
        <taxon>Bacillati</taxon>
        <taxon>Actinomycetota</taxon>
        <taxon>Actinomycetes</taxon>
        <taxon>Streptosporangiales</taxon>
        <taxon>Nocardiopsidaceae</taxon>
        <taxon>Nocardiopsis</taxon>
    </lineage>
</organism>
<keyword evidence="3" id="KW-1185">Reference proteome</keyword>
<gene>
    <name evidence="2" type="ORF">KGD82_13495</name>
</gene>
<keyword evidence="1" id="KW-0175">Coiled coil</keyword>
<reference evidence="2" key="1">
    <citation type="submission" date="2021-05" db="EMBL/GenBank/DDBJ databases">
        <authorList>
            <person name="Kaiqin L."/>
            <person name="Jian G."/>
        </authorList>
    </citation>
    <scope>NUCLEOTIDE SEQUENCE</scope>
    <source>
        <strain evidence="2">HDS5</strain>
    </source>
</reference>
<feature type="coiled-coil region" evidence="1">
    <location>
        <begin position="7"/>
        <end position="34"/>
    </location>
</feature>
<proteinExistence type="predicted"/>